<accession>A0A840I1L1</accession>
<proteinExistence type="predicted"/>
<keyword evidence="2" id="KW-1185">Reference proteome</keyword>
<gene>
    <name evidence="1" type="ORF">GGQ59_000622</name>
</gene>
<dbReference type="Proteomes" id="UP000563524">
    <property type="component" value="Unassembled WGS sequence"/>
</dbReference>
<evidence type="ECO:0000313" key="1">
    <source>
        <dbReference type="EMBL" id="MBB4658122.1"/>
    </source>
</evidence>
<comment type="caution">
    <text evidence="1">The sequence shown here is derived from an EMBL/GenBank/DDBJ whole genome shotgun (WGS) entry which is preliminary data.</text>
</comment>
<organism evidence="1 2">
    <name type="scientific">Parvularcula dongshanensis</name>
    <dbReference type="NCBI Taxonomy" id="1173995"/>
    <lineage>
        <taxon>Bacteria</taxon>
        <taxon>Pseudomonadati</taxon>
        <taxon>Pseudomonadota</taxon>
        <taxon>Alphaproteobacteria</taxon>
        <taxon>Parvularculales</taxon>
        <taxon>Parvularculaceae</taxon>
        <taxon>Parvularcula</taxon>
    </lineage>
</organism>
<protein>
    <submittedName>
        <fullName evidence="1">Uncharacterized protein</fullName>
    </submittedName>
</protein>
<name>A0A840I1L1_9PROT</name>
<dbReference type="EMBL" id="JACHOB010000001">
    <property type="protein sequence ID" value="MBB4658122.1"/>
    <property type="molecule type" value="Genomic_DNA"/>
</dbReference>
<sequence>MILVNDGSETEPGDVTIYLDEMAAANAYEAWFADEPHLIIGSDGATGKFRRSDNDKLRIQFSGTSRPLEEVMPFASRGCAEAERATHLQDISSFEQLDRALRAIEGERK</sequence>
<evidence type="ECO:0000313" key="2">
    <source>
        <dbReference type="Proteomes" id="UP000563524"/>
    </source>
</evidence>
<dbReference type="AlphaFoldDB" id="A0A840I1L1"/>
<reference evidence="1 2" key="1">
    <citation type="submission" date="2020-08" db="EMBL/GenBank/DDBJ databases">
        <title>Genomic Encyclopedia of Type Strains, Phase IV (KMG-IV): sequencing the most valuable type-strain genomes for metagenomic binning, comparative biology and taxonomic classification.</title>
        <authorList>
            <person name="Goeker M."/>
        </authorList>
    </citation>
    <scope>NUCLEOTIDE SEQUENCE [LARGE SCALE GENOMIC DNA]</scope>
    <source>
        <strain evidence="1 2">DSM 102850</strain>
    </source>
</reference>